<name>A0A7W6REL4_9PROT</name>
<gene>
    <name evidence="1" type="ORF">GGD89_002241</name>
</gene>
<evidence type="ECO:0000313" key="2">
    <source>
        <dbReference type="Proteomes" id="UP000554286"/>
    </source>
</evidence>
<dbReference type="AlphaFoldDB" id="A0A7W6REL4"/>
<protein>
    <recommendedName>
        <fullName evidence="3">VWA domain-containing protein</fullName>
    </recommendedName>
</protein>
<proteinExistence type="predicted"/>
<dbReference type="InterPro" id="IPR008912">
    <property type="entry name" value="Uncharacterised_CoxE"/>
</dbReference>
<sequence length="394" mass="45833">MFLNLFYELRKAKVPVSLNEYLTLLEAMRAEVPQYDVDAFYFLSRATLVKDERNLDKFDLVFAQVFKGLEKSEGDEGITAEIPEEWLRALGERFLTEEEKAQVEALGGWDKLMDTLRQRLEEQKERHEGGNKWIGTKGTSPFGAYGYNPEGIRIGQDRSRHRRAVKVWDKREFKDLDDSVEIGTRNIKVALRRLRRFARQGAATELDLDGTIRQTAHQGGLLDLKMVPERHNTIKVLLLLDVGGSMDDHVRICEELFSAARSEFKHLEHYYFHNCVYEGLWRDNARRRQAQIPTWDVLHTYPPDYKLVIVGDATMSPYEILYAGGAVEHWNEEPGQAWIARLLERFPHAAWLNPVAERYWPYTQSLEMLRRLMGGRMYPLTLEGLDRAMADLNR</sequence>
<reference evidence="1 2" key="1">
    <citation type="submission" date="2020-08" db="EMBL/GenBank/DDBJ databases">
        <title>Genome sequencing of Purple Non-Sulfur Bacteria from various extreme environments.</title>
        <authorList>
            <person name="Mayer M."/>
        </authorList>
    </citation>
    <scope>NUCLEOTIDE SEQUENCE [LARGE SCALE GENOMIC DNA]</scope>
    <source>
        <strain evidence="1 2">JA131</strain>
    </source>
</reference>
<evidence type="ECO:0000313" key="1">
    <source>
        <dbReference type="EMBL" id="MBB4266609.1"/>
    </source>
</evidence>
<dbReference type="RefSeq" id="WP_184045220.1">
    <property type="nucleotide sequence ID" value="NZ_JACIGK010000015.1"/>
</dbReference>
<organism evidence="1 2">
    <name type="scientific">Roseospira visakhapatnamensis</name>
    <dbReference type="NCBI Taxonomy" id="390880"/>
    <lineage>
        <taxon>Bacteria</taxon>
        <taxon>Pseudomonadati</taxon>
        <taxon>Pseudomonadota</taxon>
        <taxon>Alphaproteobacteria</taxon>
        <taxon>Rhodospirillales</taxon>
        <taxon>Rhodospirillaceae</taxon>
        <taxon>Roseospira</taxon>
    </lineage>
</organism>
<evidence type="ECO:0008006" key="3">
    <source>
        <dbReference type="Google" id="ProtNLM"/>
    </source>
</evidence>
<dbReference type="Pfam" id="PF05762">
    <property type="entry name" value="VWA_CoxE"/>
    <property type="match status" value="1"/>
</dbReference>
<accession>A0A7W6REL4</accession>
<dbReference type="Proteomes" id="UP000554286">
    <property type="component" value="Unassembled WGS sequence"/>
</dbReference>
<keyword evidence="2" id="KW-1185">Reference proteome</keyword>
<comment type="caution">
    <text evidence="1">The sequence shown here is derived from an EMBL/GenBank/DDBJ whole genome shotgun (WGS) entry which is preliminary data.</text>
</comment>
<dbReference type="PANTHER" id="PTHR39338">
    <property type="entry name" value="BLL5662 PROTEIN-RELATED"/>
    <property type="match status" value="1"/>
</dbReference>
<dbReference type="PANTHER" id="PTHR39338:SF7">
    <property type="entry name" value="BLL6692 PROTEIN"/>
    <property type="match status" value="1"/>
</dbReference>
<dbReference type="EMBL" id="JACIGK010000015">
    <property type="protein sequence ID" value="MBB4266609.1"/>
    <property type="molecule type" value="Genomic_DNA"/>
</dbReference>